<feature type="transmembrane region" description="Helical" evidence="8">
    <location>
        <begin position="233"/>
        <end position="259"/>
    </location>
</feature>
<dbReference type="Proteomes" id="UP000671852">
    <property type="component" value="Chromosome"/>
</dbReference>
<dbReference type="Pfam" id="PF13231">
    <property type="entry name" value="PMT_2"/>
    <property type="match status" value="1"/>
</dbReference>
<keyword evidence="6 8" id="KW-1133">Transmembrane helix</keyword>
<reference evidence="10" key="2">
    <citation type="submission" date="2021-04" db="EMBL/GenBank/DDBJ databases">
        <title>Isolation and characterization of a novel species of the genus Sulfurimonas.</title>
        <authorList>
            <person name="Fukui M."/>
        </authorList>
    </citation>
    <scope>NUCLEOTIDE SEQUENCE</scope>
    <source>
        <strain evidence="10">H1576</strain>
    </source>
</reference>
<organism evidence="10 11">
    <name type="scientific">Sulfurimonas aquatica</name>
    <dbReference type="NCBI Taxonomy" id="2672570"/>
    <lineage>
        <taxon>Bacteria</taxon>
        <taxon>Pseudomonadati</taxon>
        <taxon>Campylobacterota</taxon>
        <taxon>Epsilonproteobacteria</taxon>
        <taxon>Campylobacterales</taxon>
        <taxon>Sulfurimonadaceae</taxon>
        <taxon>Sulfurimonas</taxon>
    </lineage>
</organism>
<feature type="transmembrane region" description="Helical" evidence="8">
    <location>
        <begin position="114"/>
        <end position="140"/>
    </location>
</feature>
<feature type="transmembrane region" description="Helical" evidence="8">
    <location>
        <begin position="271"/>
        <end position="291"/>
    </location>
</feature>
<feature type="transmembrane region" description="Helical" evidence="8">
    <location>
        <begin position="322"/>
        <end position="339"/>
    </location>
</feature>
<evidence type="ECO:0000256" key="2">
    <source>
        <dbReference type="ARBA" id="ARBA00022475"/>
    </source>
</evidence>
<proteinExistence type="predicted"/>
<gene>
    <name evidence="10" type="ORF">GJV85_06010</name>
</gene>
<keyword evidence="5 8" id="KW-0812">Transmembrane</keyword>
<feature type="transmembrane region" description="Helical" evidence="8">
    <location>
        <begin position="194"/>
        <end position="213"/>
    </location>
</feature>
<accession>A0A975GDV7</accession>
<dbReference type="EMBL" id="CP046072">
    <property type="protein sequence ID" value="QSZ43085.1"/>
    <property type="molecule type" value="Genomic_DNA"/>
</dbReference>
<evidence type="ECO:0000259" key="9">
    <source>
        <dbReference type="Pfam" id="PF13231"/>
    </source>
</evidence>
<comment type="subcellular location">
    <subcellularLocation>
        <location evidence="1">Cell membrane</location>
        <topology evidence="1">Multi-pass membrane protein</topology>
    </subcellularLocation>
</comment>
<feature type="transmembrane region" description="Helical" evidence="8">
    <location>
        <begin position="72"/>
        <end position="93"/>
    </location>
</feature>
<feature type="transmembrane region" description="Helical" evidence="8">
    <location>
        <begin position="297"/>
        <end position="315"/>
    </location>
</feature>
<dbReference type="AlphaFoldDB" id="A0A975GDV7"/>
<feature type="transmembrane region" description="Helical" evidence="8">
    <location>
        <begin position="12"/>
        <end position="31"/>
    </location>
</feature>
<dbReference type="GO" id="GO:0016763">
    <property type="term" value="F:pentosyltransferase activity"/>
    <property type="evidence" value="ECO:0007669"/>
    <property type="project" value="TreeGrafter"/>
</dbReference>
<dbReference type="KEGG" id="saqt:GJV85_06010"/>
<feature type="transmembrane region" description="Helical" evidence="8">
    <location>
        <begin position="152"/>
        <end position="182"/>
    </location>
</feature>
<dbReference type="InterPro" id="IPR050297">
    <property type="entry name" value="LipidA_mod_glycosyltrf_83"/>
</dbReference>
<evidence type="ECO:0000313" key="11">
    <source>
        <dbReference type="Proteomes" id="UP000671852"/>
    </source>
</evidence>
<keyword evidence="2" id="KW-1003">Cell membrane</keyword>
<evidence type="ECO:0000256" key="1">
    <source>
        <dbReference type="ARBA" id="ARBA00004651"/>
    </source>
</evidence>
<keyword evidence="3" id="KW-0328">Glycosyltransferase</keyword>
<dbReference type="InterPro" id="IPR038731">
    <property type="entry name" value="RgtA/B/C-like"/>
</dbReference>
<evidence type="ECO:0000256" key="6">
    <source>
        <dbReference type="ARBA" id="ARBA00022989"/>
    </source>
</evidence>
<feature type="domain" description="Glycosyltransferase RgtA/B/C/D-like" evidence="9">
    <location>
        <begin position="51"/>
        <end position="211"/>
    </location>
</feature>
<evidence type="ECO:0000256" key="5">
    <source>
        <dbReference type="ARBA" id="ARBA00022692"/>
    </source>
</evidence>
<evidence type="ECO:0000313" key="10">
    <source>
        <dbReference type="EMBL" id="QSZ43085.1"/>
    </source>
</evidence>
<protein>
    <submittedName>
        <fullName evidence="10">Phospholipid carrier-dependent glycosyltransferase</fullName>
    </submittedName>
</protein>
<dbReference type="PANTHER" id="PTHR33908:SF11">
    <property type="entry name" value="MEMBRANE PROTEIN"/>
    <property type="match status" value="1"/>
</dbReference>
<keyword evidence="4" id="KW-0808">Transferase</keyword>
<keyword evidence="11" id="KW-1185">Reference proteome</keyword>
<name>A0A975GDV7_9BACT</name>
<dbReference type="GO" id="GO:0005886">
    <property type="term" value="C:plasma membrane"/>
    <property type="evidence" value="ECO:0007669"/>
    <property type="project" value="UniProtKB-SubCell"/>
</dbReference>
<dbReference type="PANTHER" id="PTHR33908">
    <property type="entry name" value="MANNOSYLTRANSFERASE YKCB-RELATED"/>
    <property type="match status" value="1"/>
</dbReference>
<evidence type="ECO:0000256" key="3">
    <source>
        <dbReference type="ARBA" id="ARBA00022676"/>
    </source>
</evidence>
<sequence>MNLLSKEHTPFFYFITLVAIFRLLVAPHLGLGADEAHYLIYALNLDWSYYDHPPLVGWTQYIFTSIFGVDEFGSRISAISIGFFSSLFLYKLIYQIDYSPKKAFIGVLALHGAFIFNALFLMLMPDTLLFLFIIPIIFSVVKLEHEDSLKNWLFLGLLLGLAGLSKYTAILFIVPIVLYFVLKKRYDIFINPKILLSASTAVVIVSPVIYWNMLTGWESFIYQSNHVVGSSTVNFKGFLASLSAQFFTYNPFLVPLSFYGLYRSIKSKNDLLFLSALFGITLFIFFTYNSLYKTALPHWSALFYMLFIPIGVYFLYDKYTKYIKFSIGLGILLSSLIYLEVATKLIPLPDENSLHIDIYGFEKIMSEANKHIKEPQKEAIGVTIWTLASRAIVYNSKYPSDVYLLDKRHDQFDIWQKEAPLGKDMVVIDTPFAHKEIKNYMKCDSVQKLDAFKLVKNEKEPAVTLYRCTNYQGLR</sequence>
<evidence type="ECO:0000256" key="4">
    <source>
        <dbReference type="ARBA" id="ARBA00022679"/>
    </source>
</evidence>
<evidence type="ECO:0000256" key="8">
    <source>
        <dbReference type="SAM" id="Phobius"/>
    </source>
</evidence>
<keyword evidence="7 8" id="KW-0472">Membrane</keyword>
<evidence type="ECO:0000256" key="7">
    <source>
        <dbReference type="ARBA" id="ARBA00023136"/>
    </source>
</evidence>
<reference evidence="10" key="1">
    <citation type="submission" date="2019-11" db="EMBL/GenBank/DDBJ databases">
        <authorList>
            <person name="Kojima H."/>
        </authorList>
    </citation>
    <scope>NUCLEOTIDE SEQUENCE</scope>
    <source>
        <strain evidence="10">H1576</strain>
    </source>
</reference>
<dbReference type="GO" id="GO:0009103">
    <property type="term" value="P:lipopolysaccharide biosynthetic process"/>
    <property type="evidence" value="ECO:0007669"/>
    <property type="project" value="UniProtKB-ARBA"/>
</dbReference>